<evidence type="ECO:0000256" key="3">
    <source>
        <dbReference type="ARBA" id="ARBA00022801"/>
    </source>
</evidence>
<keyword evidence="3 6" id="KW-0378">Hydrolase</keyword>
<dbReference type="CDD" id="cd08998">
    <property type="entry name" value="GH43_Arb43a-like"/>
    <property type="match status" value="1"/>
</dbReference>
<dbReference type="PANTHER" id="PTHR43301">
    <property type="entry name" value="ARABINAN ENDO-1,5-ALPHA-L-ARABINOSIDASE"/>
    <property type="match status" value="1"/>
</dbReference>
<organism evidence="7 8">
    <name type="scientific">Ditylenchus dipsaci</name>
    <dbReference type="NCBI Taxonomy" id="166011"/>
    <lineage>
        <taxon>Eukaryota</taxon>
        <taxon>Metazoa</taxon>
        <taxon>Ecdysozoa</taxon>
        <taxon>Nematoda</taxon>
        <taxon>Chromadorea</taxon>
        <taxon>Rhabditida</taxon>
        <taxon>Tylenchina</taxon>
        <taxon>Tylenchomorpha</taxon>
        <taxon>Sphaerularioidea</taxon>
        <taxon>Anguinidae</taxon>
        <taxon>Anguininae</taxon>
        <taxon>Ditylenchus</taxon>
    </lineage>
</organism>
<comment type="pathway">
    <text evidence="1">Glycan metabolism; L-arabinan degradation.</text>
</comment>
<dbReference type="PANTHER" id="PTHR43301:SF3">
    <property type="entry name" value="ARABINAN ENDO-1,5-ALPHA-L-ARABINOSIDASE A-RELATED"/>
    <property type="match status" value="1"/>
</dbReference>
<dbReference type="SUPFAM" id="SSF75005">
    <property type="entry name" value="Arabinanase/levansucrase/invertase"/>
    <property type="match status" value="1"/>
</dbReference>
<evidence type="ECO:0000256" key="5">
    <source>
        <dbReference type="ARBA" id="ARBA00042202"/>
    </source>
</evidence>
<evidence type="ECO:0000256" key="1">
    <source>
        <dbReference type="ARBA" id="ARBA00004834"/>
    </source>
</evidence>
<comment type="similarity">
    <text evidence="2 6">Belongs to the glycosyl hydrolase 43 family.</text>
</comment>
<name>A0A915E351_9BILA</name>
<sequence length="257" mass="27872">MILRPSSGNPKYLIYSSHEGLMAHQSSDRISWKRNSAAFPNGINWVTEYTQDRNNKALWAPDISFHDNKYHLYYSASSFGSQKSAIGVATSTTGLPGSFTDQGKVIVPTPHGKWWLQFGSFYAGIYQVELSPSTGKVKSGATPKRIASRPASDSPANAIEAPHLYRKGVQSTYRIMVGRSTSPSGPFVDKSGKQMLNGGGTQILATSGDRIGPGGQSVLADGGTDRLIHHYYDKSENGLAKLGVRTITWTSDGWLTV</sequence>
<dbReference type="InterPro" id="IPR006710">
    <property type="entry name" value="Glyco_hydro_43"/>
</dbReference>
<accession>A0A915E351</accession>
<dbReference type="AlphaFoldDB" id="A0A915E351"/>
<dbReference type="Gene3D" id="2.115.10.20">
    <property type="entry name" value="Glycosyl hydrolase domain, family 43"/>
    <property type="match status" value="1"/>
</dbReference>
<protein>
    <recommendedName>
        <fullName evidence="5">Endo-1,5-alpha-L-arabinanase A</fullName>
    </recommendedName>
</protein>
<dbReference type="InterPro" id="IPR050727">
    <property type="entry name" value="GH43_arabinanases"/>
</dbReference>
<dbReference type="InterPro" id="IPR023296">
    <property type="entry name" value="Glyco_hydro_beta-prop_sf"/>
</dbReference>
<evidence type="ECO:0000313" key="8">
    <source>
        <dbReference type="WBParaSite" id="jg25976"/>
    </source>
</evidence>
<evidence type="ECO:0000256" key="6">
    <source>
        <dbReference type="RuleBase" id="RU361187"/>
    </source>
</evidence>
<evidence type="ECO:0000256" key="4">
    <source>
        <dbReference type="ARBA" id="ARBA00023295"/>
    </source>
</evidence>
<dbReference type="WBParaSite" id="jg25976">
    <property type="protein sequence ID" value="jg25976"/>
    <property type="gene ID" value="jg25976"/>
</dbReference>
<keyword evidence="4 6" id="KW-0326">Glycosidase</keyword>
<keyword evidence="7" id="KW-1185">Reference proteome</keyword>
<evidence type="ECO:0000313" key="7">
    <source>
        <dbReference type="Proteomes" id="UP000887574"/>
    </source>
</evidence>
<evidence type="ECO:0000256" key="2">
    <source>
        <dbReference type="ARBA" id="ARBA00009865"/>
    </source>
</evidence>
<dbReference type="Proteomes" id="UP000887574">
    <property type="component" value="Unplaced"/>
</dbReference>
<proteinExistence type="inferred from homology"/>
<dbReference type="GO" id="GO:0004553">
    <property type="term" value="F:hydrolase activity, hydrolyzing O-glycosyl compounds"/>
    <property type="evidence" value="ECO:0007669"/>
    <property type="project" value="InterPro"/>
</dbReference>
<dbReference type="Pfam" id="PF04616">
    <property type="entry name" value="Glyco_hydro_43"/>
    <property type="match status" value="1"/>
</dbReference>
<reference evidence="8" key="1">
    <citation type="submission" date="2022-11" db="UniProtKB">
        <authorList>
            <consortium name="WormBaseParasite"/>
        </authorList>
    </citation>
    <scope>IDENTIFICATION</scope>
</reference>
<dbReference type="GO" id="GO:0005975">
    <property type="term" value="P:carbohydrate metabolic process"/>
    <property type="evidence" value="ECO:0007669"/>
    <property type="project" value="InterPro"/>
</dbReference>